<evidence type="ECO:0000256" key="1">
    <source>
        <dbReference type="SAM" id="SignalP"/>
    </source>
</evidence>
<keyword evidence="4" id="KW-1185">Reference proteome</keyword>
<accession>A0ABY7AIB4</accession>
<dbReference type="EMBL" id="CP109965">
    <property type="protein sequence ID" value="WAJ69204.1"/>
    <property type="molecule type" value="Genomic_DNA"/>
</dbReference>
<dbReference type="Proteomes" id="UP001163726">
    <property type="component" value="Chromosome"/>
</dbReference>
<dbReference type="SUPFAM" id="SSF49899">
    <property type="entry name" value="Concanavalin A-like lectins/glucanases"/>
    <property type="match status" value="1"/>
</dbReference>
<dbReference type="Pfam" id="PF08787">
    <property type="entry name" value="Alginate_lyase2"/>
    <property type="match status" value="1"/>
</dbReference>
<name>A0ABY7AIB4_9ALTE</name>
<gene>
    <name evidence="3" type="ORF">OLW01_08390</name>
</gene>
<dbReference type="RefSeq" id="WP_268073396.1">
    <property type="nucleotide sequence ID" value="NZ_CP109965.1"/>
</dbReference>
<evidence type="ECO:0000313" key="4">
    <source>
        <dbReference type="Proteomes" id="UP001163726"/>
    </source>
</evidence>
<reference evidence="3" key="1">
    <citation type="submission" date="2022-10" db="EMBL/GenBank/DDBJ databases">
        <title>Catenovulum adriacola sp. nov. isolated in the Harbour of Susak.</title>
        <authorList>
            <person name="Schoch T."/>
            <person name="Reich S.J."/>
            <person name="Stoeferle S."/>
            <person name="Flaiz M."/>
            <person name="Kazda M."/>
            <person name="Riedel C.U."/>
            <person name="Duerre P."/>
        </authorList>
    </citation>
    <scope>NUCLEOTIDE SEQUENCE</scope>
    <source>
        <strain evidence="3">TS8</strain>
    </source>
</reference>
<dbReference type="GO" id="GO:0016829">
    <property type="term" value="F:lyase activity"/>
    <property type="evidence" value="ECO:0007669"/>
    <property type="project" value="UniProtKB-KW"/>
</dbReference>
<dbReference type="InterPro" id="IPR014895">
    <property type="entry name" value="Alginate_lyase_2"/>
</dbReference>
<proteinExistence type="predicted"/>
<feature type="chain" id="PRO_5045426187" evidence="1">
    <location>
        <begin position="30"/>
        <end position="240"/>
    </location>
</feature>
<organism evidence="3 4">
    <name type="scientific">Catenovulum adriaticum</name>
    <dbReference type="NCBI Taxonomy" id="2984846"/>
    <lineage>
        <taxon>Bacteria</taxon>
        <taxon>Pseudomonadati</taxon>
        <taxon>Pseudomonadota</taxon>
        <taxon>Gammaproteobacteria</taxon>
        <taxon>Alteromonadales</taxon>
        <taxon>Alteromonadaceae</taxon>
        <taxon>Catenovulum</taxon>
    </lineage>
</organism>
<feature type="domain" description="Alginate lyase 2" evidence="2">
    <location>
        <begin position="77"/>
        <end position="237"/>
    </location>
</feature>
<sequence>MLKALSKKISLATVSSSLLCLLFTVSVQAQSCSAQSFNWASEWDNEFTNTKYKGLQFPRTSTCISGSNLNDQKINGHFFQQDGHAVFDNDDGDDGRTEVRSQNMLGNHSSFNARFRFEGASLSSRNYTVGQMFGEGDGPIVRIEQLFGDLRAVIRTSPGASTSVYGNQSASLNTWYTYKMVRENNKIKVWINGSEVTPSGGLTLSGFDIAKTYYKAGCYMSNATQSNGCRAKFDTIQYIR</sequence>
<protein>
    <submittedName>
        <fullName evidence="3">Polysaccharide lyase family 7 protein</fullName>
    </submittedName>
</protein>
<dbReference type="InterPro" id="IPR013320">
    <property type="entry name" value="ConA-like_dom_sf"/>
</dbReference>
<evidence type="ECO:0000259" key="2">
    <source>
        <dbReference type="Pfam" id="PF08787"/>
    </source>
</evidence>
<keyword evidence="3" id="KW-0456">Lyase</keyword>
<evidence type="ECO:0000313" key="3">
    <source>
        <dbReference type="EMBL" id="WAJ69204.1"/>
    </source>
</evidence>
<feature type="signal peptide" evidence="1">
    <location>
        <begin position="1"/>
        <end position="29"/>
    </location>
</feature>
<keyword evidence="1" id="KW-0732">Signal</keyword>
<dbReference type="Gene3D" id="2.60.120.200">
    <property type="match status" value="1"/>
</dbReference>